<accession>A0A0D6LF25</accession>
<dbReference type="InterPro" id="IPR015915">
    <property type="entry name" value="Kelch-typ_b-propeller"/>
</dbReference>
<dbReference type="EMBL" id="KE125180">
    <property type="protein sequence ID" value="EPB70554.1"/>
    <property type="molecule type" value="Genomic_DNA"/>
</dbReference>
<sequence>MRSQRELCAATTLNDKIFVCGGSNGSECLNTVECYDPTVNRWFSIAPMKVARKGLSVVAYDNVIYAISGENDSTTLCSMEVYREDADEWEFSAYLQTGRKEFGAAVVPVSIDQLSKM</sequence>
<dbReference type="PANTHER" id="PTHR46375">
    <property type="entry name" value="KELCH REPEAT AND BTB DOMAIN-CONTAINING PROTEIN 13-RELATED"/>
    <property type="match status" value="1"/>
</dbReference>
<organism evidence="2 3">
    <name type="scientific">Ancylostoma ceylanicum</name>
    <dbReference type="NCBI Taxonomy" id="53326"/>
    <lineage>
        <taxon>Eukaryota</taxon>
        <taxon>Metazoa</taxon>
        <taxon>Ecdysozoa</taxon>
        <taxon>Nematoda</taxon>
        <taxon>Chromadorea</taxon>
        <taxon>Rhabditida</taxon>
        <taxon>Rhabditina</taxon>
        <taxon>Rhabditomorpha</taxon>
        <taxon>Strongyloidea</taxon>
        <taxon>Ancylostomatidae</taxon>
        <taxon>Ancylostomatinae</taxon>
        <taxon>Ancylostoma</taxon>
    </lineage>
</organism>
<evidence type="ECO:0000313" key="2">
    <source>
        <dbReference type="EMBL" id="EPB70554.1"/>
    </source>
</evidence>
<gene>
    <name evidence="2" type="ORF">ANCCEY_10340</name>
</gene>
<dbReference type="Pfam" id="PF01344">
    <property type="entry name" value="Kelch_1"/>
    <property type="match status" value="2"/>
</dbReference>
<dbReference type="InterPro" id="IPR006652">
    <property type="entry name" value="Kelch_1"/>
</dbReference>
<dbReference type="AlphaFoldDB" id="A0A0D6LF25"/>
<dbReference type="SMART" id="SM00612">
    <property type="entry name" value="Kelch"/>
    <property type="match status" value="2"/>
</dbReference>
<reference evidence="2 3" key="1">
    <citation type="submission" date="2013-05" db="EMBL/GenBank/DDBJ databases">
        <title>Draft genome of the parasitic nematode Anyclostoma ceylanicum.</title>
        <authorList>
            <person name="Mitreva M."/>
        </authorList>
    </citation>
    <scope>NUCLEOTIDE SEQUENCE [LARGE SCALE GENOMIC DNA]</scope>
</reference>
<dbReference type="Gene3D" id="2.120.10.80">
    <property type="entry name" value="Kelch-type beta propeller"/>
    <property type="match status" value="1"/>
</dbReference>
<name>A0A0D6LF25_9BILA</name>
<dbReference type="SUPFAM" id="SSF117281">
    <property type="entry name" value="Kelch motif"/>
    <property type="match status" value="1"/>
</dbReference>
<protein>
    <submittedName>
        <fullName evidence="2">Kelch repeat protein</fullName>
    </submittedName>
</protein>
<dbReference type="PANTHER" id="PTHR46375:SF3">
    <property type="entry name" value="KELCH REPEAT AND BTB DOMAIN-CONTAINING PROTEIN 13"/>
    <property type="match status" value="1"/>
</dbReference>
<dbReference type="Proteomes" id="UP000054495">
    <property type="component" value="Unassembled WGS sequence"/>
</dbReference>
<evidence type="ECO:0000256" key="1">
    <source>
        <dbReference type="ARBA" id="ARBA00022441"/>
    </source>
</evidence>
<dbReference type="InterPro" id="IPR052392">
    <property type="entry name" value="Kelch-BTB_domain-containing"/>
</dbReference>
<keyword evidence="3" id="KW-1185">Reference proteome</keyword>
<proteinExistence type="predicted"/>
<evidence type="ECO:0000313" key="3">
    <source>
        <dbReference type="Proteomes" id="UP000054495"/>
    </source>
</evidence>
<keyword evidence="1" id="KW-0880">Kelch repeat</keyword>